<dbReference type="SUPFAM" id="SSF51735">
    <property type="entry name" value="NAD(P)-binding Rossmann-fold domains"/>
    <property type="match status" value="1"/>
</dbReference>
<dbReference type="RefSeq" id="WP_144341409.1">
    <property type="nucleotide sequence ID" value="NZ_VMBP01000001.1"/>
</dbReference>
<sequence length="282" mass="28719">MTEHPTTDHLTTSISTTGNPGAGTPATQLLAPQPLAPAAPALTLAGARIVVLGGSSGIGLKVAEGAAAEGARVVVVSSNGARVRAAVETLPAGSEGRTADLSEEAAVAGLFAGLGAFDHLVYTAGEALSLSPLDGLDIAQARRFFGLRYWGALTAAKHARAHLWPGGSIVFTSGTASARPKAGWAVPASICGAMEGLTRALAFELAPRRVRVNAVAPGVVRTPLWRGMSPQEQEALFAGEAARLPVGRVAGPEEIALGYLYLMRQPYVTGQTLTVDGGEALA</sequence>
<proteinExistence type="inferred from homology"/>
<protein>
    <submittedName>
        <fullName evidence="4">SDR family oxidoreductase</fullName>
    </submittedName>
</protein>
<reference evidence="4 5" key="1">
    <citation type="submission" date="2019-07" db="EMBL/GenBank/DDBJ databases">
        <authorList>
            <person name="Grouzdev D.S."/>
        </authorList>
    </citation>
    <scope>NUCLEOTIDE SEQUENCE [LARGE SCALE GENOMIC DNA]</scope>
    <source>
        <strain evidence="4 5">3C</strain>
    </source>
</reference>
<evidence type="ECO:0000313" key="4">
    <source>
        <dbReference type="EMBL" id="TSJ64252.1"/>
    </source>
</evidence>
<dbReference type="Pfam" id="PF13561">
    <property type="entry name" value="adh_short_C2"/>
    <property type="match status" value="1"/>
</dbReference>
<evidence type="ECO:0000256" key="1">
    <source>
        <dbReference type="ARBA" id="ARBA00006484"/>
    </source>
</evidence>
<keyword evidence="5" id="KW-1185">Reference proteome</keyword>
<keyword evidence="2" id="KW-0560">Oxidoreductase</keyword>
<dbReference type="InterPro" id="IPR051122">
    <property type="entry name" value="SDR_DHRS6-like"/>
</dbReference>
<dbReference type="PANTHER" id="PTHR43477">
    <property type="entry name" value="DIHYDROANTICAPSIN 7-DEHYDROGENASE"/>
    <property type="match status" value="1"/>
</dbReference>
<dbReference type="EMBL" id="VMBP01000001">
    <property type="protein sequence ID" value="TSJ64252.1"/>
    <property type="molecule type" value="Genomic_DNA"/>
</dbReference>
<comment type="caution">
    <text evidence="4">The sequence shown here is derived from an EMBL/GenBank/DDBJ whole genome shotgun (WGS) entry which is preliminary data.</text>
</comment>
<dbReference type="Gene3D" id="3.40.50.720">
    <property type="entry name" value="NAD(P)-binding Rossmann-like Domain"/>
    <property type="match status" value="1"/>
</dbReference>
<dbReference type="InterPro" id="IPR036291">
    <property type="entry name" value="NAD(P)-bd_dom_sf"/>
</dbReference>
<organism evidence="4 5">
    <name type="scientific">Ancylobacter moscoviensis</name>
    <dbReference type="NCBI Taxonomy" id="2597768"/>
    <lineage>
        <taxon>Bacteria</taxon>
        <taxon>Pseudomonadati</taxon>
        <taxon>Pseudomonadota</taxon>
        <taxon>Alphaproteobacteria</taxon>
        <taxon>Hyphomicrobiales</taxon>
        <taxon>Xanthobacteraceae</taxon>
        <taxon>Ancylobacter</taxon>
    </lineage>
</organism>
<evidence type="ECO:0000313" key="5">
    <source>
        <dbReference type="Proteomes" id="UP000315321"/>
    </source>
</evidence>
<name>A0ABY3DV07_9HYPH</name>
<evidence type="ECO:0000256" key="3">
    <source>
        <dbReference type="SAM" id="MobiDB-lite"/>
    </source>
</evidence>
<dbReference type="Proteomes" id="UP000315321">
    <property type="component" value="Unassembled WGS sequence"/>
</dbReference>
<comment type="similarity">
    <text evidence="1">Belongs to the short-chain dehydrogenases/reductases (SDR) family.</text>
</comment>
<dbReference type="PRINTS" id="PR00081">
    <property type="entry name" value="GDHRDH"/>
</dbReference>
<dbReference type="PANTHER" id="PTHR43477:SF1">
    <property type="entry name" value="DIHYDROANTICAPSIN 7-DEHYDROGENASE"/>
    <property type="match status" value="1"/>
</dbReference>
<evidence type="ECO:0000256" key="2">
    <source>
        <dbReference type="ARBA" id="ARBA00023002"/>
    </source>
</evidence>
<feature type="region of interest" description="Disordered" evidence="3">
    <location>
        <begin position="1"/>
        <end position="27"/>
    </location>
</feature>
<dbReference type="InterPro" id="IPR002347">
    <property type="entry name" value="SDR_fam"/>
</dbReference>
<feature type="compositionally biased region" description="Low complexity" evidence="3">
    <location>
        <begin position="8"/>
        <end position="27"/>
    </location>
</feature>
<gene>
    <name evidence="4" type="ORF">FO470_02905</name>
</gene>
<accession>A0ABY3DV07</accession>